<dbReference type="AlphaFoldDB" id="A0A9P8YAZ2"/>
<dbReference type="EMBL" id="JAGTJQ010000003">
    <property type="protein sequence ID" value="KAH7035061.1"/>
    <property type="molecule type" value="Genomic_DNA"/>
</dbReference>
<dbReference type="GeneID" id="70187868"/>
<accession>A0A9P8YAZ2</accession>
<evidence type="ECO:0000313" key="2">
    <source>
        <dbReference type="Proteomes" id="UP000756346"/>
    </source>
</evidence>
<evidence type="ECO:0000313" key="1">
    <source>
        <dbReference type="EMBL" id="KAH7035061.1"/>
    </source>
</evidence>
<proteinExistence type="predicted"/>
<reference evidence="1" key="1">
    <citation type="journal article" date="2021" name="Nat. Commun.">
        <title>Genetic determinants of endophytism in the Arabidopsis root mycobiome.</title>
        <authorList>
            <person name="Mesny F."/>
            <person name="Miyauchi S."/>
            <person name="Thiergart T."/>
            <person name="Pickel B."/>
            <person name="Atanasova L."/>
            <person name="Karlsson M."/>
            <person name="Huettel B."/>
            <person name="Barry K.W."/>
            <person name="Haridas S."/>
            <person name="Chen C."/>
            <person name="Bauer D."/>
            <person name="Andreopoulos W."/>
            <person name="Pangilinan J."/>
            <person name="LaButti K."/>
            <person name="Riley R."/>
            <person name="Lipzen A."/>
            <person name="Clum A."/>
            <person name="Drula E."/>
            <person name="Henrissat B."/>
            <person name="Kohler A."/>
            <person name="Grigoriev I.V."/>
            <person name="Martin F.M."/>
            <person name="Hacquard S."/>
        </authorList>
    </citation>
    <scope>NUCLEOTIDE SEQUENCE</scope>
    <source>
        <strain evidence="1">MPI-CAGE-CH-0230</strain>
    </source>
</reference>
<gene>
    <name evidence="1" type="ORF">B0I36DRAFT_360503</name>
</gene>
<sequence length="278" mass="30384">MRYVTIASLLLGVPTPMAVENRPHHHSNDYRHLIRGHSLRGEECVYPLHFYVLGFQRNSTTTVAPRADNRDDELVRERVDEKEVSVSFRLVDLDTGIDTMCVGKETTSSSTTATTSTAMTAMTMANMKTTTTTTSEDGDLDPDYDDEIMRMYDLAHRRPGYQAAEEDRYQQSKALLLMALETAEQQRCDNDKVGFYLDDRTGLTVVEKACLGKSSAPVEAAGSVPLDALKLQCATTEDTTTRGDAAVVCKSGEQVVAGDFVSLGPPPVPVPVAASVNL</sequence>
<comment type="caution">
    <text evidence="1">The sequence shown here is derived from an EMBL/GenBank/DDBJ whole genome shotgun (WGS) entry which is preliminary data.</text>
</comment>
<organism evidence="1 2">
    <name type="scientific">Microdochium trichocladiopsis</name>
    <dbReference type="NCBI Taxonomy" id="1682393"/>
    <lineage>
        <taxon>Eukaryota</taxon>
        <taxon>Fungi</taxon>
        <taxon>Dikarya</taxon>
        <taxon>Ascomycota</taxon>
        <taxon>Pezizomycotina</taxon>
        <taxon>Sordariomycetes</taxon>
        <taxon>Xylariomycetidae</taxon>
        <taxon>Xylariales</taxon>
        <taxon>Microdochiaceae</taxon>
        <taxon>Microdochium</taxon>
    </lineage>
</organism>
<keyword evidence="2" id="KW-1185">Reference proteome</keyword>
<name>A0A9P8YAZ2_9PEZI</name>
<protein>
    <submittedName>
        <fullName evidence="1">Uncharacterized protein</fullName>
    </submittedName>
</protein>
<dbReference type="RefSeq" id="XP_046015154.1">
    <property type="nucleotide sequence ID" value="XM_046158322.1"/>
</dbReference>
<dbReference type="OrthoDB" id="5239982at2759"/>
<dbReference type="Proteomes" id="UP000756346">
    <property type="component" value="Unassembled WGS sequence"/>
</dbReference>